<reference evidence="1" key="1">
    <citation type="submission" date="2019-06" db="EMBL/GenBank/DDBJ databases">
        <authorList>
            <consortium name="Wellcome Sanger Institute Data Sharing"/>
        </authorList>
    </citation>
    <scope>NUCLEOTIDE SEQUENCE [LARGE SCALE GENOMIC DNA]</scope>
</reference>
<protein>
    <submittedName>
        <fullName evidence="1">Uncharacterized protein</fullName>
    </submittedName>
</protein>
<sequence length="159" mass="18348">MNKFHPITVGKTLGAEIAFIEKLKAFGQIEVTSPELCDYFLVFCPIESRVGTDISGAICVLLVLAGGKQVILVVMHHTMRPDDFAGDSRRHVTRPDIVLTVDCLFFEGRFLDCDRNKIAFRDIKKTFFQVYYWCFKKDIWHKTEDKTRVGYPKMKSKTF</sequence>
<evidence type="ECO:0000313" key="2">
    <source>
        <dbReference type="Proteomes" id="UP000472263"/>
    </source>
</evidence>
<dbReference type="FunCoup" id="A0A667X811">
    <property type="interactions" value="2"/>
</dbReference>
<dbReference type="Proteomes" id="UP000472263">
    <property type="component" value="Chromosome 8"/>
</dbReference>
<reference evidence="1" key="3">
    <citation type="submission" date="2025-09" db="UniProtKB">
        <authorList>
            <consortium name="Ensembl"/>
        </authorList>
    </citation>
    <scope>IDENTIFICATION</scope>
</reference>
<dbReference type="GeneTree" id="ENSGT00940000164220"/>
<dbReference type="PANTHER" id="PTHR34488">
    <property type="entry name" value="SI:CH211-245H14.1-RELATED"/>
    <property type="match status" value="1"/>
</dbReference>
<dbReference type="Ensembl" id="ENSMMDT00005010428.1">
    <property type="protein sequence ID" value="ENSMMDP00005010118.1"/>
    <property type="gene ID" value="ENSMMDG00005005506.1"/>
</dbReference>
<dbReference type="InParanoid" id="A0A667X811"/>
<evidence type="ECO:0000313" key="1">
    <source>
        <dbReference type="Ensembl" id="ENSMMDP00005010118.1"/>
    </source>
</evidence>
<proteinExistence type="predicted"/>
<dbReference type="PANTHER" id="PTHR34488:SF1">
    <property type="entry name" value="SI:CH211-245H14.1-RELATED"/>
    <property type="match status" value="1"/>
</dbReference>
<name>A0A667X811_9TELE</name>
<dbReference type="AlphaFoldDB" id="A0A667X811"/>
<accession>A0A667X811</accession>
<reference evidence="1" key="2">
    <citation type="submission" date="2025-08" db="UniProtKB">
        <authorList>
            <consortium name="Ensembl"/>
        </authorList>
    </citation>
    <scope>IDENTIFICATION</scope>
</reference>
<keyword evidence="2" id="KW-1185">Reference proteome</keyword>
<organism evidence="1 2">
    <name type="scientific">Myripristis murdjan</name>
    <name type="common">pinecone soldierfish</name>
    <dbReference type="NCBI Taxonomy" id="586833"/>
    <lineage>
        <taxon>Eukaryota</taxon>
        <taxon>Metazoa</taxon>
        <taxon>Chordata</taxon>
        <taxon>Craniata</taxon>
        <taxon>Vertebrata</taxon>
        <taxon>Euteleostomi</taxon>
        <taxon>Actinopterygii</taxon>
        <taxon>Neopterygii</taxon>
        <taxon>Teleostei</taxon>
        <taxon>Neoteleostei</taxon>
        <taxon>Acanthomorphata</taxon>
        <taxon>Holocentriformes</taxon>
        <taxon>Holocentridae</taxon>
        <taxon>Myripristis</taxon>
    </lineage>
</organism>